<dbReference type="SUPFAM" id="SSF47741">
    <property type="entry name" value="CO dehydrogenase ISP C-domain like"/>
    <property type="match status" value="1"/>
</dbReference>
<dbReference type="EMBL" id="JAPNKA010000001">
    <property type="protein sequence ID" value="MCY1080237.1"/>
    <property type="molecule type" value="Genomic_DNA"/>
</dbReference>
<dbReference type="InterPro" id="IPR002888">
    <property type="entry name" value="2Fe-2S-bd"/>
</dbReference>
<reference evidence="7 8" key="1">
    <citation type="submission" date="2022-11" db="EMBL/GenBank/DDBJ databases">
        <title>Minimal conservation of predation-associated metabolite biosynthetic gene clusters underscores biosynthetic potential of Myxococcota including descriptions for ten novel species: Archangium lansinium sp. nov., Myxococcus landrumus sp. nov., Nannocystis bai.</title>
        <authorList>
            <person name="Ahearne A."/>
            <person name="Stevens C."/>
            <person name="Phillips K."/>
        </authorList>
    </citation>
    <scope>NUCLEOTIDE SEQUENCE [LARGE SCALE GENOMIC DNA]</scope>
    <source>
        <strain evidence="7 8">MIWBW</strain>
    </source>
</reference>
<organism evidence="7 8">
    <name type="scientific">Archangium lansingense</name>
    <dbReference type="NCBI Taxonomy" id="2995310"/>
    <lineage>
        <taxon>Bacteria</taxon>
        <taxon>Pseudomonadati</taxon>
        <taxon>Myxococcota</taxon>
        <taxon>Myxococcia</taxon>
        <taxon>Myxococcales</taxon>
        <taxon>Cystobacterineae</taxon>
        <taxon>Archangiaceae</taxon>
        <taxon>Archangium</taxon>
    </lineage>
</organism>
<keyword evidence="2" id="KW-0479">Metal-binding</keyword>
<dbReference type="PROSITE" id="PS51085">
    <property type="entry name" value="2FE2S_FER_2"/>
    <property type="match status" value="1"/>
</dbReference>
<dbReference type="Gene3D" id="1.10.150.120">
    <property type="entry name" value="[2Fe-2S]-binding domain"/>
    <property type="match status" value="1"/>
</dbReference>
<dbReference type="InterPro" id="IPR036884">
    <property type="entry name" value="2Fe-2S-bd_dom_sf"/>
</dbReference>
<dbReference type="PROSITE" id="PS00197">
    <property type="entry name" value="2FE2S_FER_1"/>
    <property type="match status" value="1"/>
</dbReference>
<dbReference type="CDD" id="cd00207">
    <property type="entry name" value="fer2"/>
    <property type="match status" value="1"/>
</dbReference>
<evidence type="ECO:0000313" key="8">
    <source>
        <dbReference type="Proteomes" id="UP001207654"/>
    </source>
</evidence>
<dbReference type="PANTHER" id="PTHR44379">
    <property type="entry name" value="OXIDOREDUCTASE WITH IRON-SULFUR SUBUNIT"/>
    <property type="match status" value="1"/>
</dbReference>
<dbReference type="InterPro" id="IPR001041">
    <property type="entry name" value="2Fe-2S_ferredoxin-type"/>
</dbReference>
<keyword evidence="5" id="KW-0411">Iron-sulfur</keyword>
<keyword evidence="3" id="KW-0560">Oxidoreductase</keyword>
<dbReference type="InterPro" id="IPR012675">
    <property type="entry name" value="Beta-grasp_dom_sf"/>
</dbReference>
<evidence type="ECO:0000256" key="1">
    <source>
        <dbReference type="ARBA" id="ARBA00022714"/>
    </source>
</evidence>
<feature type="domain" description="2Fe-2S ferredoxin-type" evidence="6">
    <location>
        <begin position="1"/>
        <end position="76"/>
    </location>
</feature>
<keyword evidence="4" id="KW-0408">Iron</keyword>
<evidence type="ECO:0000313" key="7">
    <source>
        <dbReference type="EMBL" id="MCY1080237.1"/>
    </source>
</evidence>
<dbReference type="Gene3D" id="3.10.20.30">
    <property type="match status" value="1"/>
</dbReference>
<dbReference type="InterPro" id="IPR006058">
    <property type="entry name" value="2Fe2S_fd_BS"/>
</dbReference>
<evidence type="ECO:0000256" key="2">
    <source>
        <dbReference type="ARBA" id="ARBA00022723"/>
    </source>
</evidence>
<dbReference type="InterPro" id="IPR051452">
    <property type="entry name" value="Diverse_Oxidoreductases"/>
</dbReference>
<proteinExistence type="predicted"/>
<protein>
    <submittedName>
        <fullName evidence="7">(2Fe-2S)-binding protein</fullName>
    </submittedName>
</protein>
<accession>A0ABT4AEX0</accession>
<evidence type="ECO:0000256" key="3">
    <source>
        <dbReference type="ARBA" id="ARBA00023002"/>
    </source>
</evidence>
<dbReference type="SUPFAM" id="SSF54292">
    <property type="entry name" value="2Fe-2S ferredoxin-like"/>
    <property type="match status" value="1"/>
</dbReference>
<dbReference type="InterPro" id="IPR036010">
    <property type="entry name" value="2Fe-2S_ferredoxin-like_sf"/>
</dbReference>
<name>A0ABT4AEX0_9BACT</name>
<dbReference type="RefSeq" id="WP_267538911.1">
    <property type="nucleotide sequence ID" value="NZ_JAPNKA010000001.1"/>
</dbReference>
<gene>
    <name evidence="7" type="ORF">OV287_37875</name>
</gene>
<dbReference type="Pfam" id="PF01799">
    <property type="entry name" value="Fer2_2"/>
    <property type="match status" value="1"/>
</dbReference>
<sequence>MAQTLKVNGKDVTVEAEPGTPLLWVLREKLGLLGTKFGCGQGMCGACTVHINGAAVRSCLMPLAAVSGEVTTIEGLSSDNSHPVQRAWIEADAPQCGYCQSGQVMACAAMLKAKAQPTDADISAAMTNLCRCGTYGRIRKAVKLAIELNSEEKA</sequence>
<keyword evidence="8" id="KW-1185">Reference proteome</keyword>
<evidence type="ECO:0000256" key="5">
    <source>
        <dbReference type="ARBA" id="ARBA00023014"/>
    </source>
</evidence>
<evidence type="ECO:0000259" key="6">
    <source>
        <dbReference type="PROSITE" id="PS51085"/>
    </source>
</evidence>
<dbReference type="Pfam" id="PF00111">
    <property type="entry name" value="Fer2"/>
    <property type="match status" value="1"/>
</dbReference>
<comment type="caution">
    <text evidence="7">The sequence shown here is derived from an EMBL/GenBank/DDBJ whole genome shotgun (WGS) entry which is preliminary data.</text>
</comment>
<dbReference type="Proteomes" id="UP001207654">
    <property type="component" value="Unassembled WGS sequence"/>
</dbReference>
<evidence type="ECO:0000256" key="4">
    <source>
        <dbReference type="ARBA" id="ARBA00023004"/>
    </source>
</evidence>
<dbReference type="PANTHER" id="PTHR44379:SF2">
    <property type="entry name" value="BLR6218 PROTEIN"/>
    <property type="match status" value="1"/>
</dbReference>
<keyword evidence="1" id="KW-0001">2Fe-2S</keyword>